<accession>A0ABQ6T4Y8</accession>
<dbReference type="Proteomes" id="UP000326367">
    <property type="component" value="Unassembled WGS sequence"/>
</dbReference>
<dbReference type="PANTHER" id="PTHR43194">
    <property type="entry name" value="HYDROLASE ALPHA/BETA FOLD FAMILY"/>
    <property type="match status" value="1"/>
</dbReference>
<dbReference type="SUPFAM" id="SSF53474">
    <property type="entry name" value="alpha/beta-Hydrolases"/>
    <property type="match status" value="1"/>
</dbReference>
<keyword evidence="4" id="KW-1185">Reference proteome</keyword>
<evidence type="ECO:0000313" key="3">
    <source>
        <dbReference type="EMBL" id="KAA9003827.1"/>
    </source>
</evidence>
<proteinExistence type="predicted"/>
<keyword evidence="3" id="KW-0378">Hydrolase</keyword>
<dbReference type="Gene3D" id="3.40.50.1820">
    <property type="entry name" value="alpha/beta hydrolase"/>
    <property type="match status" value="1"/>
</dbReference>
<feature type="signal peptide" evidence="1">
    <location>
        <begin position="1"/>
        <end position="34"/>
    </location>
</feature>
<evidence type="ECO:0000259" key="2">
    <source>
        <dbReference type="Pfam" id="PF12697"/>
    </source>
</evidence>
<evidence type="ECO:0000313" key="4">
    <source>
        <dbReference type="Proteomes" id="UP000326367"/>
    </source>
</evidence>
<organism evidence="3 4">
    <name type="scientific">Stenotrophomonas cyclobalanopsidis</name>
    <dbReference type="NCBI Taxonomy" id="2771362"/>
    <lineage>
        <taxon>Bacteria</taxon>
        <taxon>Pseudomonadati</taxon>
        <taxon>Pseudomonadota</taxon>
        <taxon>Gammaproteobacteria</taxon>
        <taxon>Lysobacterales</taxon>
        <taxon>Lysobacteraceae</taxon>
        <taxon>Stenotrophomonas</taxon>
    </lineage>
</organism>
<reference evidence="3 4" key="1">
    <citation type="journal article" date="2020" name="Antonie Van Leeuwenhoek">
        <title>Stenotrophomonas cyclobalanopsidis sp. nov., isolated from the leaf spot disease of Cyclobalanopsis patelliformis.</title>
        <authorList>
            <person name="Bian D.R."/>
            <person name="Xue H."/>
            <person name="Piao C.G."/>
            <person name="Li Y."/>
        </authorList>
    </citation>
    <scope>NUCLEOTIDE SEQUENCE [LARGE SCALE GENOMIC DNA]</scope>
    <source>
        <strain evidence="3 4">TPQG1-4</strain>
    </source>
</reference>
<dbReference type="GO" id="GO:0016787">
    <property type="term" value="F:hydrolase activity"/>
    <property type="evidence" value="ECO:0007669"/>
    <property type="project" value="UniProtKB-KW"/>
</dbReference>
<dbReference type="EMBL" id="VYKI01000002">
    <property type="protein sequence ID" value="KAA9003827.1"/>
    <property type="molecule type" value="Genomic_DNA"/>
</dbReference>
<sequence length="310" mass="32965">MKMILAIYYAMKALARLAMLGMAMAVLGSGAAHAAEAAPIGTGKLQVEVVGHGCPLLMIPGLNSSAEVWRETCLALKDVQCHLVQLPGFAGARAAAPRPADFLSAMRDQLLAYVHDQALDHPAVIGHSLGGVLTLQMAVKEPDALGPLVIVDALPFYAGMQNPQATAQSVQPMAEQMRTAMLAADPASYQAQAEAALAPLTNSAARLPELKRWGRDSDRATTADAMYSLLVTDLRSDVAGIQSPTLVLGAWASYQTMGATEASARAIFQAQYAALPGVRIELSATGHHFLMWDDPQWLRGQVQAFLDSHR</sequence>
<feature type="chain" id="PRO_5045710281" evidence="1">
    <location>
        <begin position="35"/>
        <end position="310"/>
    </location>
</feature>
<dbReference type="Pfam" id="PF12697">
    <property type="entry name" value="Abhydrolase_6"/>
    <property type="match status" value="1"/>
</dbReference>
<keyword evidence="1" id="KW-0732">Signal</keyword>
<evidence type="ECO:0000256" key="1">
    <source>
        <dbReference type="SAM" id="SignalP"/>
    </source>
</evidence>
<dbReference type="PANTHER" id="PTHR43194:SF5">
    <property type="entry name" value="PIMELOYL-[ACYL-CARRIER PROTEIN] METHYL ESTER ESTERASE"/>
    <property type="match status" value="1"/>
</dbReference>
<feature type="domain" description="AB hydrolase-1" evidence="2">
    <location>
        <begin position="56"/>
        <end position="298"/>
    </location>
</feature>
<dbReference type="InterPro" id="IPR000073">
    <property type="entry name" value="AB_hydrolase_1"/>
</dbReference>
<dbReference type="InterPro" id="IPR050228">
    <property type="entry name" value="Carboxylesterase_BioH"/>
</dbReference>
<gene>
    <name evidence="3" type="ORF">FJU31_02945</name>
</gene>
<name>A0ABQ6T4Y8_9GAMM</name>
<dbReference type="InterPro" id="IPR029058">
    <property type="entry name" value="AB_hydrolase_fold"/>
</dbReference>
<dbReference type="RefSeq" id="WP_150453407.1">
    <property type="nucleotide sequence ID" value="NZ_VYKI01000002.1"/>
</dbReference>
<protein>
    <submittedName>
        <fullName evidence="3">Alpha/beta hydrolase</fullName>
    </submittedName>
</protein>
<comment type="caution">
    <text evidence="3">The sequence shown here is derived from an EMBL/GenBank/DDBJ whole genome shotgun (WGS) entry which is preliminary data.</text>
</comment>